<dbReference type="InterPro" id="IPR050367">
    <property type="entry name" value="APC_superfamily"/>
</dbReference>
<protein>
    <submittedName>
        <fullName evidence="7">APC family permease</fullName>
    </submittedName>
</protein>
<feature type="transmembrane region" description="Helical" evidence="6">
    <location>
        <begin position="212"/>
        <end position="236"/>
    </location>
</feature>
<dbReference type="PIRSF" id="PIRSF006060">
    <property type="entry name" value="AA_transporter"/>
    <property type="match status" value="1"/>
</dbReference>
<dbReference type="Pfam" id="PF13520">
    <property type="entry name" value="AA_permease_2"/>
    <property type="match status" value="1"/>
</dbReference>
<organism evidence="7 8">
    <name type="scientific">Aurantiacibacter gilvus</name>
    <dbReference type="NCBI Taxonomy" id="3139141"/>
    <lineage>
        <taxon>Bacteria</taxon>
        <taxon>Pseudomonadati</taxon>
        <taxon>Pseudomonadota</taxon>
        <taxon>Alphaproteobacteria</taxon>
        <taxon>Sphingomonadales</taxon>
        <taxon>Erythrobacteraceae</taxon>
        <taxon>Aurantiacibacter</taxon>
    </lineage>
</organism>
<evidence type="ECO:0000256" key="3">
    <source>
        <dbReference type="ARBA" id="ARBA00022692"/>
    </source>
</evidence>
<gene>
    <name evidence="7" type="ORF">AAEO60_03110</name>
</gene>
<feature type="transmembrane region" description="Helical" evidence="6">
    <location>
        <begin position="357"/>
        <end position="381"/>
    </location>
</feature>
<evidence type="ECO:0000256" key="2">
    <source>
        <dbReference type="ARBA" id="ARBA00022475"/>
    </source>
</evidence>
<evidence type="ECO:0000256" key="6">
    <source>
        <dbReference type="SAM" id="Phobius"/>
    </source>
</evidence>
<feature type="transmembrane region" description="Helical" evidence="6">
    <location>
        <begin position="304"/>
        <end position="324"/>
    </location>
</feature>
<comment type="caution">
    <text evidence="7">The sequence shown here is derived from an EMBL/GenBank/DDBJ whole genome shotgun (WGS) entry which is preliminary data.</text>
</comment>
<keyword evidence="4 6" id="KW-1133">Transmembrane helix</keyword>
<name>A0ABU9ID19_9SPHN</name>
<evidence type="ECO:0000313" key="8">
    <source>
        <dbReference type="Proteomes" id="UP001497045"/>
    </source>
</evidence>
<feature type="transmembrane region" description="Helical" evidence="6">
    <location>
        <begin position="387"/>
        <end position="408"/>
    </location>
</feature>
<feature type="transmembrane region" description="Helical" evidence="6">
    <location>
        <begin position="330"/>
        <end position="350"/>
    </location>
</feature>
<feature type="transmembrane region" description="Helical" evidence="6">
    <location>
        <begin position="25"/>
        <end position="45"/>
    </location>
</feature>
<reference evidence="7 8" key="1">
    <citation type="submission" date="2024-04" db="EMBL/GenBank/DDBJ databases">
        <title>Aurantiacibacter sp. DGU6 16S ribosomal RNA gene Genome sequencing and assembly.</title>
        <authorList>
            <person name="Park S."/>
        </authorList>
    </citation>
    <scope>NUCLEOTIDE SEQUENCE [LARGE SCALE GENOMIC DNA]</scope>
    <source>
        <strain evidence="7 8">DGU6</strain>
    </source>
</reference>
<dbReference type="PANTHER" id="PTHR42770">
    <property type="entry name" value="AMINO ACID TRANSPORTER-RELATED"/>
    <property type="match status" value="1"/>
</dbReference>
<comment type="subcellular location">
    <subcellularLocation>
        <location evidence="1">Cell membrane</location>
        <topology evidence="1">Multi-pass membrane protein</topology>
    </subcellularLocation>
</comment>
<sequence length="419" mass="43784">MGTGVMIGAGIFALTGQIAELAGPLFPLSFIAGAIVTALAAYSYIKMSNAWPSSGGIAMILQKAYGPGTVAAAASLLMALSMVINESLVARTFATYALRPFDMQDNGLLQSALALALIVFAYLVNASGNRSVSMVSIVMSAIKIGGIAIFAVAALWMSGISGGAFAEPTGPFGWEGMVASVAFSILAFKGFTTITNSGGEIVDPHRNVGRTIMIAIGICVVTYLLVAAAVGASLGIDEIVAARDYSLAAAAEPALGRVGFWFTIVIAITATASGVVASVFAVSRMLTMLTEMKMIPHSHFGMKGSLRSHLLVYTVVVAGALAVLFDLSRIAALGVFFYLVMDILVHWGVLRNLRKEIGAWAEILLAALAADLVVLGAFTWTKVQTDLMIVVYAALGIAVVFIGEQLFLSRREANEDQPA</sequence>
<keyword evidence="5 6" id="KW-0472">Membrane</keyword>
<feature type="transmembrane region" description="Helical" evidence="6">
    <location>
        <begin position="108"/>
        <end position="125"/>
    </location>
</feature>
<dbReference type="InterPro" id="IPR002293">
    <property type="entry name" value="AA/rel_permease1"/>
</dbReference>
<keyword evidence="3 6" id="KW-0812">Transmembrane</keyword>
<feature type="transmembrane region" description="Helical" evidence="6">
    <location>
        <begin position="172"/>
        <end position="191"/>
    </location>
</feature>
<feature type="transmembrane region" description="Helical" evidence="6">
    <location>
        <begin position="137"/>
        <end position="160"/>
    </location>
</feature>
<evidence type="ECO:0000313" key="7">
    <source>
        <dbReference type="EMBL" id="MEL1249652.1"/>
    </source>
</evidence>
<accession>A0ABU9ID19</accession>
<dbReference type="RefSeq" id="WP_341673535.1">
    <property type="nucleotide sequence ID" value="NZ_JBBYHV010000001.1"/>
</dbReference>
<keyword evidence="8" id="KW-1185">Reference proteome</keyword>
<keyword evidence="2" id="KW-1003">Cell membrane</keyword>
<proteinExistence type="predicted"/>
<evidence type="ECO:0000256" key="1">
    <source>
        <dbReference type="ARBA" id="ARBA00004651"/>
    </source>
</evidence>
<dbReference type="EMBL" id="JBBYHV010000001">
    <property type="protein sequence ID" value="MEL1249652.1"/>
    <property type="molecule type" value="Genomic_DNA"/>
</dbReference>
<dbReference type="Proteomes" id="UP001497045">
    <property type="component" value="Unassembled WGS sequence"/>
</dbReference>
<evidence type="ECO:0000256" key="4">
    <source>
        <dbReference type="ARBA" id="ARBA00022989"/>
    </source>
</evidence>
<dbReference type="PANTHER" id="PTHR42770:SF11">
    <property type="entry name" value="INNER MEMBRANE TRANSPORT PROTEIN YBAT"/>
    <property type="match status" value="1"/>
</dbReference>
<feature type="transmembrane region" description="Helical" evidence="6">
    <location>
        <begin position="260"/>
        <end position="283"/>
    </location>
</feature>
<dbReference type="Gene3D" id="1.20.1740.10">
    <property type="entry name" value="Amino acid/polyamine transporter I"/>
    <property type="match status" value="1"/>
</dbReference>
<evidence type="ECO:0000256" key="5">
    <source>
        <dbReference type="ARBA" id="ARBA00023136"/>
    </source>
</evidence>
<feature type="transmembrane region" description="Helical" evidence="6">
    <location>
        <begin position="65"/>
        <end position="84"/>
    </location>
</feature>